<organism evidence="1">
    <name type="scientific">marine metagenome</name>
    <dbReference type="NCBI Taxonomy" id="408172"/>
    <lineage>
        <taxon>unclassified sequences</taxon>
        <taxon>metagenomes</taxon>
        <taxon>ecological metagenomes</taxon>
    </lineage>
</organism>
<evidence type="ECO:0000313" key="1">
    <source>
        <dbReference type="EMBL" id="SVD64607.1"/>
    </source>
</evidence>
<proteinExistence type="predicted"/>
<accession>A0A382X089</accession>
<reference evidence="1" key="1">
    <citation type="submission" date="2018-05" db="EMBL/GenBank/DDBJ databases">
        <authorList>
            <person name="Lanie J.A."/>
            <person name="Ng W.-L."/>
            <person name="Kazmierczak K.M."/>
            <person name="Andrzejewski T.M."/>
            <person name="Davidsen T.M."/>
            <person name="Wayne K.J."/>
            <person name="Tettelin H."/>
            <person name="Glass J.I."/>
            <person name="Rusch D."/>
            <person name="Podicherti R."/>
            <person name="Tsui H.-C.T."/>
            <person name="Winkler M.E."/>
        </authorList>
    </citation>
    <scope>NUCLEOTIDE SEQUENCE</scope>
</reference>
<protein>
    <submittedName>
        <fullName evidence="1">Uncharacterized protein</fullName>
    </submittedName>
</protein>
<sequence length="23" mass="2620">MEKLIFGSLMDAKILQAITKKIK</sequence>
<dbReference type="EMBL" id="UINC01163996">
    <property type="protein sequence ID" value="SVD64607.1"/>
    <property type="molecule type" value="Genomic_DNA"/>
</dbReference>
<name>A0A382X089_9ZZZZ</name>
<gene>
    <name evidence="1" type="ORF">METZ01_LOCUS417461</name>
</gene>
<dbReference type="AlphaFoldDB" id="A0A382X089"/>